<organism evidence="1 2">
    <name type="scientific">Eiseniibacteriota bacterium</name>
    <dbReference type="NCBI Taxonomy" id="2212470"/>
    <lineage>
        <taxon>Bacteria</taxon>
        <taxon>Candidatus Eiseniibacteriota</taxon>
    </lineage>
</organism>
<sequence>MADSQKDAHTQTLRPVWQEGMLLSPQHFQQAERAAHLRLSQRFRFSESFGWGLCELEIDEQALAHGRLALTRAAGVFPDGTPFDTAAGDPLPTPRDLGSWFEGQRDRLEVHIGLPLPRPGQPLTAREAGNVIPGPRYTSSLEAVADENAEGIDRELVLARKNLVLLFPDEALSQHERLRMGEVVRSTTGFSLRDAFGGVADPYIPPVVALQGSKSLLSLVRRMLNLLLDRSRELSEMRTQRGGFAEFGKSDAASFWMLHSVNTYIPILSHHVANPGVHPEQVFLVLASLAGELCTFSSTRTPRDLPVYEHDALGSCFGQLTRLLEELLKTQINVRGARVDLVRKPGSVHVGAVADARLLEPQGKLFLGVCIEGPDRPQMLLTFPKRAKIASETKVQSLIVAATEGLGLHAPAPVPAGVPCYAGYDYFELDRSHPLWEDIRRANQVAVYLPRELEQVKLDLVGTWE</sequence>
<reference evidence="1" key="1">
    <citation type="submission" date="2020-07" db="EMBL/GenBank/DDBJ databases">
        <title>Huge and variable diversity of episymbiotic CPR bacteria and DPANN archaea in groundwater ecosystems.</title>
        <authorList>
            <person name="He C.Y."/>
            <person name="Keren R."/>
            <person name="Whittaker M."/>
            <person name="Farag I.F."/>
            <person name="Doudna J."/>
            <person name="Cate J.H.D."/>
            <person name="Banfield J.F."/>
        </authorList>
    </citation>
    <scope>NUCLEOTIDE SEQUENCE</scope>
    <source>
        <strain evidence="1">NC_groundwater_1813_Pr3_B-0.1um_71_17</strain>
    </source>
</reference>
<name>A0A933W0D9_UNCEI</name>
<dbReference type="Proteomes" id="UP000696931">
    <property type="component" value="Unassembled WGS sequence"/>
</dbReference>
<dbReference type="NCBIfam" id="TIGR03353">
    <property type="entry name" value="VI_chp_4"/>
    <property type="match status" value="1"/>
</dbReference>
<dbReference type="InterPro" id="IPR010263">
    <property type="entry name" value="T6SS_TssK"/>
</dbReference>
<comment type="caution">
    <text evidence="1">The sequence shown here is derived from an EMBL/GenBank/DDBJ whole genome shotgun (WGS) entry which is preliminary data.</text>
</comment>
<dbReference type="EMBL" id="JACRIW010000001">
    <property type="protein sequence ID" value="MBI5167860.1"/>
    <property type="molecule type" value="Genomic_DNA"/>
</dbReference>
<dbReference type="AlphaFoldDB" id="A0A933W0D9"/>
<dbReference type="Pfam" id="PF05936">
    <property type="entry name" value="T6SS_VasE"/>
    <property type="match status" value="1"/>
</dbReference>
<gene>
    <name evidence="1" type="primary">tssK</name>
    <name evidence="1" type="ORF">HZA61_00085</name>
</gene>
<proteinExistence type="predicted"/>
<protein>
    <submittedName>
        <fullName evidence="1">Type VI secretion system baseplate subunit TssK</fullName>
    </submittedName>
</protein>
<dbReference type="PANTHER" id="PTHR35566:SF1">
    <property type="entry name" value="TYPE VI SECRETION SYSTEM BASEPLATE COMPONENT TSSK1"/>
    <property type="match status" value="1"/>
</dbReference>
<evidence type="ECO:0000313" key="2">
    <source>
        <dbReference type="Proteomes" id="UP000696931"/>
    </source>
</evidence>
<evidence type="ECO:0000313" key="1">
    <source>
        <dbReference type="EMBL" id="MBI5167860.1"/>
    </source>
</evidence>
<accession>A0A933W0D9</accession>
<dbReference type="PANTHER" id="PTHR35566">
    <property type="entry name" value="BLR3599 PROTEIN"/>
    <property type="match status" value="1"/>
</dbReference>